<protein>
    <submittedName>
        <fullName evidence="2">Alpha/beta hydrolase</fullName>
    </submittedName>
</protein>
<name>A0A3D8PMP1_9BACI</name>
<gene>
    <name evidence="2" type="ORF">CWR48_16510</name>
</gene>
<dbReference type="EMBL" id="PIOC01000025">
    <property type="protein sequence ID" value="RDW16498.1"/>
    <property type="molecule type" value="Genomic_DNA"/>
</dbReference>
<dbReference type="Gene3D" id="3.40.50.1820">
    <property type="entry name" value="alpha/beta hydrolase"/>
    <property type="match status" value="1"/>
</dbReference>
<evidence type="ECO:0000313" key="2">
    <source>
        <dbReference type="EMBL" id="RDW16498.1"/>
    </source>
</evidence>
<comment type="caution">
    <text evidence="2">The sequence shown here is derived from an EMBL/GenBank/DDBJ whole genome shotgun (WGS) entry which is preliminary data.</text>
</comment>
<evidence type="ECO:0000313" key="3">
    <source>
        <dbReference type="Proteomes" id="UP000257143"/>
    </source>
</evidence>
<dbReference type="InterPro" id="IPR029058">
    <property type="entry name" value="AB_hydrolase_fold"/>
</dbReference>
<accession>A0A3D8PMP1</accession>
<keyword evidence="3" id="KW-1185">Reference proteome</keyword>
<dbReference type="PANTHER" id="PTHR46438">
    <property type="entry name" value="ALPHA/BETA-HYDROLASES SUPERFAMILY PROTEIN"/>
    <property type="match status" value="1"/>
</dbReference>
<dbReference type="SUPFAM" id="SSF53474">
    <property type="entry name" value="alpha/beta-Hydrolases"/>
    <property type="match status" value="1"/>
</dbReference>
<dbReference type="InterPro" id="IPR000073">
    <property type="entry name" value="AB_hydrolase_1"/>
</dbReference>
<dbReference type="Pfam" id="PF00561">
    <property type="entry name" value="Abhydrolase_1"/>
    <property type="match status" value="1"/>
</dbReference>
<evidence type="ECO:0000259" key="1">
    <source>
        <dbReference type="Pfam" id="PF00561"/>
    </source>
</evidence>
<dbReference type="PANTHER" id="PTHR46438:SF11">
    <property type="entry name" value="LIPASE-RELATED"/>
    <property type="match status" value="1"/>
</dbReference>
<proteinExistence type="predicted"/>
<dbReference type="OrthoDB" id="1817159at2"/>
<organism evidence="2 3">
    <name type="scientific">Oceanobacillus arenosus</name>
    <dbReference type="NCBI Taxonomy" id="1229153"/>
    <lineage>
        <taxon>Bacteria</taxon>
        <taxon>Bacillati</taxon>
        <taxon>Bacillota</taxon>
        <taxon>Bacilli</taxon>
        <taxon>Bacillales</taxon>
        <taxon>Bacillaceae</taxon>
        <taxon>Oceanobacillus</taxon>
    </lineage>
</organism>
<dbReference type="AlphaFoldDB" id="A0A3D8PMP1"/>
<keyword evidence="2" id="KW-0378">Hydrolase</keyword>
<dbReference type="Proteomes" id="UP000257143">
    <property type="component" value="Unassembled WGS sequence"/>
</dbReference>
<feature type="domain" description="AB hydrolase-1" evidence="1">
    <location>
        <begin position="34"/>
        <end position="152"/>
    </location>
</feature>
<sequence length="291" mass="33066">MNVYEQKKYSAVGELVEVDGKNMHVYTEGAGDHTIVLLSGFGTAAPALDFEPLINEMAEYNQVAVVEPFGYGWSDITEKERTVENIVEEIRTALKEANIHGPYVLMPHSISGIYSMYYANNYPDEVEALIGIDPTLPQALEYFDESVPSMPSYLRYVAPTGIARLALYLSPDNFLPIADEDTYTEENLKMTKAISAWKGYNKNVIDEANRMKYNIETTKDMTFSPELPVMIFTTEDKNENEEVKSNATFYRTQLDTGASNKLVTMEGHHYLHWTNYEEMNEAVNEFLKKIP</sequence>
<reference evidence="3" key="1">
    <citation type="submission" date="2017-11" db="EMBL/GenBank/DDBJ databases">
        <authorList>
            <person name="Zhu W."/>
        </authorList>
    </citation>
    <scope>NUCLEOTIDE SEQUENCE [LARGE SCALE GENOMIC DNA]</scope>
    <source>
        <strain evidence="3">CAU 1183</strain>
    </source>
</reference>
<dbReference type="GO" id="GO:0016787">
    <property type="term" value="F:hydrolase activity"/>
    <property type="evidence" value="ECO:0007669"/>
    <property type="project" value="UniProtKB-KW"/>
</dbReference>